<proteinExistence type="predicted"/>
<organism evidence="2 3">
    <name type="scientific">Hydrocarboniclastica marina</name>
    <dbReference type="NCBI Taxonomy" id="2259620"/>
    <lineage>
        <taxon>Bacteria</taxon>
        <taxon>Pseudomonadati</taxon>
        <taxon>Pseudomonadota</taxon>
        <taxon>Gammaproteobacteria</taxon>
        <taxon>Alteromonadales</taxon>
        <taxon>Alteromonadaceae</taxon>
        <taxon>Hydrocarboniclastica</taxon>
    </lineage>
</organism>
<evidence type="ECO:0000313" key="2">
    <source>
        <dbReference type="EMBL" id="QCF26321.1"/>
    </source>
</evidence>
<dbReference type="EMBL" id="CP031093">
    <property type="protein sequence ID" value="QCF26321.1"/>
    <property type="molecule type" value="Genomic_DNA"/>
</dbReference>
<dbReference type="KEGG" id="hmi:soil367_10445"/>
<reference evidence="2 3" key="1">
    <citation type="submission" date="2018-07" db="EMBL/GenBank/DDBJ databases">
        <title>Marsedoiliclastica nanhaica gen. nov. sp. nov., a novel marine hydrocarbonoclastic bacterium isolated from an in-situ enriched hydrocarbon-degrading consortium in deep-sea sediment.</title>
        <authorList>
            <person name="Dong C."/>
            <person name="Ma T."/>
            <person name="Liu R."/>
            <person name="Shao Z."/>
        </authorList>
    </citation>
    <scope>NUCLEOTIDE SEQUENCE [LARGE SCALE GENOMIC DNA]</scope>
    <source>
        <strain evidence="3">soil36-7</strain>
    </source>
</reference>
<dbReference type="AlphaFoldDB" id="A0A4P7XH16"/>
<dbReference type="Pfam" id="PF07238">
    <property type="entry name" value="PilZ"/>
    <property type="match status" value="1"/>
</dbReference>
<dbReference type="InterPro" id="IPR009875">
    <property type="entry name" value="PilZ_domain"/>
</dbReference>
<dbReference type="OrthoDB" id="6365490at2"/>
<dbReference type="GO" id="GO:0035438">
    <property type="term" value="F:cyclic-di-GMP binding"/>
    <property type="evidence" value="ECO:0007669"/>
    <property type="project" value="InterPro"/>
</dbReference>
<gene>
    <name evidence="2" type="ORF">soil367_10445</name>
</gene>
<evidence type="ECO:0000259" key="1">
    <source>
        <dbReference type="Pfam" id="PF07238"/>
    </source>
</evidence>
<accession>A0A4P7XH16</accession>
<protein>
    <submittedName>
        <fullName evidence="2">PilZ domain-containing protein</fullName>
    </submittedName>
</protein>
<sequence length="189" mass="21850">MPESPTHNRREYFRVEDQLGLECRRIEPDQDVRDLFEDQTTLGLHQELRRIDQEVRQQLATLSEQDRNLAAVLKTFNHKLDTLARIMAFEQKPLQPQQWHSVTLSEGGVAFALDAPELRPGDCLGLRLTLLPDLQRVSVKGSVVEKAAEPDPRMVHVAFIELSDTDRQVIARHVLRVQARQRQESRQFL</sequence>
<dbReference type="RefSeq" id="WP_136549041.1">
    <property type="nucleotide sequence ID" value="NZ_CP031093.1"/>
</dbReference>
<name>A0A4P7XH16_9ALTE</name>
<dbReference type="Gene3D" id="2.40.10.220">
    <property type="entry name" value="predicted glycosyltransferase like domains"/>
    <property type="match status" value="1"/>
</dbReference>
<evidence type="ECO:0000313" key="3">
    <source>
        <dbReference type="Proteomes" id="UP000298049"/>
    </source>
</evidence>
<keyword evidence="3" id="KW-1185">Reference proteome</keyword>
<dbReference type="Proteomes" id="UP000298049">
    <property type="component" value="Chromosome"/>
</dbReference>
<feature type="domain" description="PilZ" evidence="1">
    <location>
        <begin position="100"/>
        <end position="175"/>
    </location>
</feature>